<sequence length="82" mass="9210">KTSKSIIRSISSLNILLINTFVIPSKFIIKQAADIHISILNNDKSFPPPLLLARVFLSRIINFDYNILEGVLHTQDSGGDRF</sequence>
<dbReference type="EMBL" id="HACA01004749">
    <property type="protein sequence ID" value="CDW22110.1"/>
    <property type="molecule type" value="Transcribed_RNA"/>
</dbReference>
<organism evidence="1">
    <name type="scientific">Lepeophtheirus salmonis</name>
    <name type="common">Salmon louse</name>
    <name type="synonym">Caligus salmonis</name>
    <dbReference type="NCBI Taxonomy" id="72036"/>
    <lineage>
        <taxon>Eukaryota</taxon>
        <taxon>Metazoa</taxon>
        <taxon>Ecdysozoa</taxon>
        <taxon>Arthropoda</taxon>
        <taxon>Crustacea</taxon>
        <taxon>Multicrustacea</taxon>
        <taxon>Hexanauplia</taxon>
        <taxon>Copepoda</taxon>
        <taxon>Siphonostomatoida</taxon>
        <taxon>Caligidae</taxon>
        <taxon>Lepeophtheirus</taxon>
    </lineage>
</organism>
<evidence type="ECO:0000313" key="1">
    <source>
        <dbReference type="EMBL" id="CDW22110.1"/>
    </source>
</evidence>
<proteinExistence type="predicted"/>
<name>A0A0K2T8H9_LEPSM</name>
<accession>A0A0K2T8H9</accession>
<protein>
    <submittedName>
        <fullName evidence="1">Uncharacterized protein</fullName>
    </submittedName>
</protein>
<reference evidence="1" key="1">
    <citation type="submission" date="2014-05" db="EMBL/GenBank/DDBJ databases">
        <authorList>
            <person name="Chronopoulou M."/>
        </authorList>
    </citation>
    <scope>NUCLEOTIDE SEQUENCE</scope>
    <source>
        <tissue evidence="1">Whole organism</tissue>
    </source>
</reference>
<feature type="non-terminal residue" evidence="1">
    <location>
        <position position="1"/>
    </location>
</feature>
<dbReference type="AlphaFoldDB" id="A0A0K2T8H9"/>